<feature type="domain" description="Reverse transcriptase" evidence="1">
    <location>
        <begin position="70"/>
        <end position="146"/>
    </location>
</feature>
<dbReference type="Pfam" id="PF00078">
    <property type="entry name" value="RVT_1"/>
    <property type="match status" value="1"/>
</dbReference>
<protein>
    <recommendedName>
        <fullName evidence="1">Reverse transcriptase domain-containing protein</fullName>
    </recommendedName>
</protein>
<dbReference type="EMBL" id="AVOT02001104">
    <property type="protein sequence ID" value="MBW0465698.1"/>
    <property type="molecule type" value="Genomic_DNA"/>
</dbReference>
<dbReference type="Gene3D" id="3.30.70.270">
    <property type="match status" value="1"/>
</dbReference>
<proteinExistence type="predicted"/>
<evidence type="ECO:0000259" key="1">
    <source>
        <dbReference type="Pfam" id="PF00078"/>
    </source>
</evidence>
<dbReference type="PANTHER" id="PTHR24559:SF444">
    <property type="entry name" value="REVERSE TRANSCRIPTASE DOMAIN-CONTAINING PROTEIN"/>
    <property type="match status" value="1"/>
</dbReference>
<dbReference type="InterPro" id="IPR053134">
    <property type="entry name" value="RNA-dir_DNA_polymerase"/>
</dbReference>
<reference evidence="2" key="1">
    <citation type="submission" date="2021-03" db="EMBL/GenBank/DDBJ databases">
        <title>Draft genome sequence of rust myrtle Austropuccinia psidii MF-1, a brazilian biotype.</title>
        <authorList>
            <person name="Quecine M.C."/>
            <person name="Pachon D.M.R."/>
            <person name="Bonatelli M.L."/>
            <person name="Correr F.H."/>
            <person name="Franceschini L.M."/>
            <person name="Leite T.F."/>
            <person name="Margarido G.R.A."/>
            <person name="Almeida C.A."/>
            <person name="Ferrarezi J.A."/>
            <person name="Labate C.A."/>
        </authorList>
    </citation>
    <scope>NUCLEOTIDE SEQUENCE</scope>
    <source>
        <strain evidence="2">MF-1</strain>
    </source>
</reference>
<dbReference type="Proteomes" id="UP000765509">
    <property type="component" value="Unassembled WGS sequence"/>
</dbReference>
<dbReference type="PANTHER" id="PTHR24559">
    <property type="entry name" value="TRANSPOSON TY3-I GAG-POL POLYPROTEIN"/>
    <property type="match status" value="1"/>
</dbReference>
<name>A0A9Q3GFI2_9BASI</name>
<gene>
    <name evidence="2" type="ORF">O181_005413</name>
</gene>
<evidence type="ECO:0000313" key="2">
    <source>
        <dbReference type="EMBL" id="MBW0465698.1"/>
    </source>
</evidence>
<dbReference type="InterPro" id="IPR000477">
    <property type="entry name" value="RT_dom"/>
</dbReference>
<dbReference type="FunFam" id="3.30.70.270:FF:000003">
    <property type="entry name" value="Transposon Ty3-G Gag-Pol polyprotein"/>
    <property type="match status" value="1"/>
</dbReference>
<accession>A0A9Q3GFI2</accession>
<organism evidence="2 3">
    <name type="scientific">Austropuccinia psidii MF-1</name>
    <dbReference type="NCBI Taxonomy" id="1389203"/>
    <lineage>
        <taxon>Eukaryota</taxon>
        <taxon>Fungi</taxon>
        <taxon>Dikarya</taxon>
        <taxon>Basidiomycota</taxon>
        <taxon>Pucciniomycotina</taxon>
        <taxon>Pucciniomycetes</taxon>
        <taxon>Pucciniales</taxon>
        <taxon>Sphaerophragmiaceae</taxon>
        <taxon>Austropuccinia</taxon>
    </lineage>
</organism>
<dbReference type="CDD" id="cd01647">
    <property type="entry name" value="RT_LTR"/>
    <property type="match status" value="1"/>
</dbReference>
<comment type="caution">
    <text evidence="2">The sequence shown here is derived from an EMBL/GenBank/DDBJ whole genome shotgun (WGS) entry which is preliminary data.</text>
</comment>
<dbReference type="SUPFAM" id="SSF56672">
    <property type="entry name" value="DNA/RNA polymerases"/>
    <property type="match status" value="1"/>
</dbReference>
<dbReference type="InterPro" id="IPR043128">
    <property type="entry name" value="Rev_trsase/Diguanyl_cyclase"/>
</dbReference>
<dbReference type="InterPro" id="IPR043502">
    <property type="entry name" value="DNA/RNA_pol_sf"/>
</dbReference>
<evidence type="ECO:0000313" key="3">
    <source>
        <dbReference type="Proteomes" id="UP000765509"/>
    </source>
</evidence>
<sequence length="154" mass="17896">MVTRPVLISWHYGKYTFFGDFRALKNYTKADRYPIPKIPNAVDKLEKAKYITNMDFIEGFHQNGVEPNSIKNAPAHFQTMMDTIFQEEILEGCMVVYIYDIIIYSESLEDHVQYIERFLSKCTPINLKVLLKKFNFGQQGLLALGIKSESLAWT</sequence>
<keyword evidence="3" id="KW-1185">Reference proteome</keyword>
<dbReference type="AlphaFoldDB" id="A0A9Q3GFI2"/>